<name>A0A1G9KU78_9ACTN</name>
<protein>
    <recommendedName>
        <fullName evidence="4">Neutral zinc metallopeptidase</fullName>
    </recommendedName>
</protein>
<sequence>MWTRIAAALGAASLLAVVLVAWWSAPAEGPAPQSVATPTRPGEAVYGPPLPAAPNPNGSLEAIPSPAFSELPDPGLEPLPSDREGVSAVLVANPLYAFPPPALEGCPEASLPADEAAWRESVSRQWACLHAGWAPLLDGQGWPTAEPPVHFYSGAGADSDCGYVEGPAFYCGRGEGSVHFGSAHFAMAKGWDLAVREMVSHEYAHHLQRVSGITGAWAEDVVSARSTNVRRSELQSVCWSAMMAVRSDPEFDVADYESWNLRLHTMQESEAHGDRAALVEWGLRGLHAATAGDCNTWAVPDERVS</sequence>
<evidence type="ECO:0000313" key="2">
    <source>
        <dbReference type="EMBL" id="SDL53271.1"/>
    </source>
</evidence>
<dbReference type="EMBL" id="FNGP01000003">
    <property type="protein sequence ID" value="SDL53271.1"/>
    <property type="molecule type" value="Genomic_DNA"/>
</dbReference>
<evidence type="ECO:0008006" key="4">
    <source>
        <dbReference type="Google" id="ProtNLM"/>
    </source>
</evidence>
<gene>
    <name evidence="2" type="ORF">SAMN04488242_1833</name>
</gene>
<evidence type="ECO:0000313" key="3">
    <source>
        <dbReference type="Proteomes" id="UP000199475"/>
    </source>
</evidence>
<accession>A0A1G9KU78</accession>
<evidence type="ECO:0000256" key="1">
    <source>
        <dbReference type="SAM" id="MobiDB-lite"/>
    </source>
</evidence>
<dbReference type="AlphaFoldDB" id="A0A1G9KU78"/>
<dbReference type="Proteomes" id="UP000199475">
    <property type="component" value="Unassembled WGS sequence"/>
</dbReference>
<reference evidence="2 3" key="1">
    <citation type="submission" date="2016-10" db="EMBL/GenBank/DDBJ databases">
        <authorList>
            <person name="de Groot N.N."/>
        </authorList>
    </citation>
    <scope>NUCLEOTIDE SEQUENCE [LARGE SCALE GENOMIC DNA]</scope>
    <source>
        <strain evidence="2 3">CGMCC 1.9159</strain>
    </source>
</reference>
<dbReference type="STRING" id="686624.SAMN04488242_1833"/>
<keyword evidence="3" id="KW-1185">Reference proteome</keyword>
<organism evidence="2 3">
    <name type="scientific">Tessaracoccus oleiagri</name>
    <dbReference type="NCBI Taxonomy" id="686624"/>
    <lineage>
        <taxon>Bacteria</taxon>
        <taxon>Bacillati</taxon>
        <taxon>Actinomycetota</taxon>
        <taxon>Actinomycetes</taxon>
        <taxon>Propionibacteriales</taxon>
        <taxon>Propionibacteriaceae</taxon>
        <taxon>Tessaracoccus</taxon>
    </lineage>
</organism>
<proteinExistence type="predicted"/>
<feature type="region of interest" description="Disordered" evidence="1">
    <location>
        <begin position="29"/>
        <end position="82"/>
    </location>
</feature>